<feature type="coiled-coil region" evidence="13">
    <location>
        <begin position="322"/>
        <end position="356"/>
    </location>
</feature>
<keyword evidence="4" id="KW-1003">Cell membrane</keyword>
<dbReference type="Pfam" id="PF00512">
    <property type="entry name" value="HisKA"/>
    <property type="match status" value="1"/>
</dbReference>
<keyword evidence="11 14" id="KW-1133">Transmembrane helix</keyword>
<dbReference type="SMART" id="SM00388">
    <property type="entry name" value="HisKA"/>
    <property type="match status" value="1"/>
</dbReference>
<keyword evidence="9" id="KW-0418">Kinase</keyword>
<evidence type="ECO:0000256" key="2">
    <source>
        <dbReference type="ARBA" id="ARBA00004651"/>
    </source>
</evidence>
<feature type="transmembrane region" description="Helical" evidence="14">
    <location>
        <begin position="275"/>
        <end position="297"/>
    </location>
</feature>
<keyword evidence="13" id="KW-0175">Coiled coil</keyword>
<dbReference type="SUPFAM" id="SSF55874">
    <property type="entry name" value="ATPase domain of HSP90 chaperone/DNA topoisomerase II/histidine kinase"/>
    <property type="match status" value="1"/>
</dbReference>
<dbReference type="InterPro" id="IPR004358">
    <property type="entry name" value="Sig_transdc_His_kin-like_C"/>
</dbReference>
<keyword evidence="17" id="KW-1185">Reference proteome</keyword>
<sequence>MKTASGFTFGLVLVGLLAASTLAAGIWRYGYVQALEQVAARGKADLALASDRLVTQLSRYRETAVLMADHPVLAALHNADGDRVAADALLLEVRDKTSALMVHYADRTGRVLAAAGGEAGADLQQAAYFRRALNGALGATHGSSAATGQRAYSFAAPSFDHSGRVQGVLIVVVDIENLEQDWRGAWPTVYFNDPDGRVFITNRSEMLGWQQIPGGMDRGVAGLASIDAVKAGGLEIWRQDLSPYIPDRALRLVQPLPVIGLVGESLVDVGPALRLAGLQAAAVGALCMFFGSVLLVVMARRRALASANVVLESRVRDRTRDLEDANTALRREVTEREEAEAALKRAQSDLVQAGKLSALGQMSAGISHELNQPLMAIRQFADNGLAFLDRGQPEVAGENLTRVSQMAARAARIIKNLRAFARNESEPMGKVNLGDVVDQAVELTHARLAADGIALEWQRPGQAIHVLGGEVRLAQVFVNLINNAADAMSGQKGGAGQGRIEIIATGGASPRVEVRDTGPGIADPERIFEPFYSTKEVGESEGMGLGLSISYGLVQSFGGQIRGANAPDGGAIFTVMLEAWRAEAAA</sequence>
<dbReference type="Gene3D" id="3.30.565.10">
    <property type="entry name" value="Histidine kinase-like ATPase, C-terminal domain"/>
    <property type="match status" value="1"/>
</dbReference>
<evidence type="ECO:0000256" key="9">
    <source>
        <dbReference type="ARBA" id="ARBA00022777"/>
    </source>
</evidence>
<dbReference type="Pfam" id="PF02518">
    <property type="entry name" value="HATPase_c"/>
    <property type="match status" value="1"/>
</dbReference>
<dbReference type="InterPro" id="IPR003594">
    <property type="entry name" value="HATPase_dom"/>
</dbReference>
<keyword evidence="6" id="KW-0808">Transferase</keyword>
<evidence type="ECO:0000256" key="8">
    <source>
        <dbReference type="ARBA" id="ARBA00022741"/>
    </source>
</evidence>
<dbReference type="EC" id="2.7.13.3" evidence="3"/>
<keyword evidence="8" id="KW-0547">Nucleotide-binding</keyword>
<evidence type="ECO:0000313" key="16">
    <source>
        <dbReference type="EMBL" id="MDA7424637.1"/>
    </source>
</evidence>
<dbReference type="PANTHER" id="PTHR43065:SF46">
    <property type="entry name" value="C4-DICARBOXYLATE TRANSPORT SENSOR PROTEIN DCTB"/>
    <property type="match status" value="1"/>
</dbReference>
<keyword evidence="10 16" id="KW-0067">ATP-binding</keyword>
<evidence type="ECO:0000256" key="14">
    <source>
        <dbReference type="SAM" id="Phobius"/>
    </source>
</evidence>
<keyword evidence="7 14" id="KW-0812">Transmembrane</keyword>
<dbReference type="GO" id="GO:0005524">
    <property type="term" value="F:ATP binding"/>
    <property type="evidence" value="ECO:0007669"/>
    <property type="project" value="UniProtKB-KW"/>
</dbReference>
<comment type="subcellular location">
    <subcellularLocation>
        <location evidence="2">Cell membrane</location>
        <topology evidence="2">Multi-pass membrane protein</topology>
    </subcellularLocation>
</comment>
<dbReference type="CDD" id="cd00082">
    <property type="entry name" value="HisKA"/>
    <property type="match status" value="1"/>
</dbReference>
<dbReference type="EMBL" id="JAQIOY010000002">
    <property type="protein sequence ID" value="MDA7424637.1"/>
    <property type="molecule type" value="Genomic_DNA"/>
</dbReference>
<dbReference type="PRINTS" id="PR00344">
    <property type="entry name" value="BCTRLSENSOR"/>
</dbReference>
<dbReference type="InterPro" id="IPR029151">
    <property type="entry name" value="Sensor-like_sf"/>
</dbReference>
<evidence type="ECO:0000256" key="7">
    <source>
        <dbReference type="ARBA" id="ARBA00022692"/>
    </source>
</evidence>
<gene>
    <name evidence="16" type="ORF">PFY00_07875</name>
</gene>
<dbReference type="SUPFAM" id="SSF103190">
    <property type="entry name" value="Sensory domain-like"/>
    <property type="match status" value="1"/>
</dbReference>
<dbReference type="InterPro" id="IPR036097">
    <property type="entry name" value="HisK_dim/P_sf"/>
</dbReference>
<dbReference type="Proteomes" id="UP001210720">
    <property type="component" value="Unassembled WGS sequence"/>
</dbReference>
<dbReference type="PANTHER" id="PTHR43065">
    <property type="entry name" value="SENSOR HISTIDINE KINASE"/>
    <property type="match status" value="1"/>
</dbReference>
<dbReference type="InterPro" id="IPR003661">
    <property type="entry name" value="HisK_dim/P_dom"/>
</dbReference>
<feature type="domain" description="Histidine kinase" evidence="15">
    <location>
        <begin position="365"/>
        <end position="581"/>
    </location>
</feature>
<organism evidence="16 17">
    <name type="scientific">Thalassococcus lentus</name>
    <dbReference type="NCBI Taxonomy" id="1210524"/>
    <lineage>
        <taxon>Bacteria</taxon>
        <taxon>Pseudomonadati</taxon>
        <taxon>Pseudomonadota</taxon>
        <taxon>Alphaproteobacteria</taxon>
        <taxon>Rhodobacterales</taxon>
        <taxon>Roseobacteraceae</taxon>
        <taxon>Thalassococcus</taxon>
    </lineage>
</organism>
<dbReference type="SUPFAM" id="SSF47384">
    <property type="entry name" value="Homodimeric domain of signal transducing histidine kinase"/>
    <property type="match status" value="1"/>
</dbReference>
<protein>
    <recommendedName>
        <fullName evidence="3">histidine kinase</fullName>
        <ecNumber evidence="3">2.7.13.3</ecNumber>
    </recommendedName>
</protein>
<dbReference type="InterPro" id="IPR036890">
    <property type="entry name" value="HATPase_C_sf"/>
</dbReference>
<reference evidence="16 17" key="1">
    <citation type="submission" date="2023-01" db="EMBL/GenBank/DDBJ databases">
        <title>Thalassococcus onchidii sp. nov., isolated from a marine invertebrate from the South China Sea.</title>
        <authorList>
            <person name="Xu S."/>
            <person name="Liu Z."/>
            <person name="Xu Y."/>
        </authorList>
    </citation>
    <scope>NUCLEOTIDE SEQUENCE [LARGE SCALE GENOMIC DNA]</scope>
    <source>
        <strain evidence="16 17">KCTC 32084</strain>
    </source>
</reference>
<accession>A0ABT4XRV7</accession>
<dbReference type="Gene3D" id="3.30.450.20">
    <property type="entry name" value="PAS domain"/>
    <property type="match status" value="1"/>
</dbReference>
<evidence type="ECO:0000256" key="13">
    <source>
        <dbReference type="SAM" id="Coils"/>
    </source>
</evidence>
<evidence type="ECO:0000256" key="12">
    <source>
        <dbReference type="ARBA" id="ARBA00023012"/>
    </source>
</evidence>
<keyword evidence="14" id="KW-0472">Membrane</keyword>
<comment type="catalytic activity">
    <reaction evidence="1">
        <text>ATP + protein L-histidine = ADP + protein N-phospho-L-histidine.</text>
        <dbReference type="EC" id="2.7.13.3"/>
    </reaction>
</comment>
<dbReference type="PIRSF" id="PIRSF036431">
    <property type="entry name" value="STHK_DctB"/>
    <property type="match status" value="1"/>
</dbReference>
<dbReference type="PROSITE" id="PS50109">
    <property type="entry name" value="HIS_KIN"/>
    <property type="match status" value="1"/>
</dbReference>
<dbReference type="SMART" id="SM00387">
    <property type="entry name" value="HATPase_c"/>
    <property type="match status" value="1"/>
</dbReference>
<evidence type="ECO:0000259" key="15">
    <source>
        <dbReference type="PROSITE" id="PS50109"/>
    </source>
</evidence>
<name>A0ABT4XRV7_9RHOB</name>
<dbReference type="RefSeq" id="WP_271431988.1">
    <property type="nucleotide sequence ID" value="NZ_JAQIOY010000002.1"/>
</dbReference>
<evidence type="ECO:0000256" key="11">
    <source>
        <dbReference type="ARBA" id="ARBA00022989"/>
    </source>
</evidence>
<evidence type="ECO:0000256" key="10">
    <source>
        <dbReference type="ARBA" id="ARBA00022840"/>
    </source>
</evidence>
<evidence type="ECO:0000256" key="5">
    <source>
        <dbReference type="ARBA" id="ARBA00022553"/>
    </source>
</evidence>
<keyword evidence="12" id="KW-0902">Two-component regulatory system</keyword>
<dbReference type="InterPro" id="IPR017055">
    <property type="entry name" value="Sig_transdc_His_kinase_DctB"/>
</dbReference>
<proteinExistence type="predicted"/>
<evidence type="ECO:0000313" key="17">
    <source>
        <dbReference type="Proteomes" id="UP001210720"/>
    </source>
</evidence>
<evidence type="ECO:0000256" key="3">
    <source>
        <dbReference type="ARBA" id="ARBA00012438"/>
    </source>
</evidence>
<evidence type="ECO:0000256" key="4">
    <source>
        <dbReference type="ARBA" id="ARBA00022475"/>
    </source>
</evidence>
<dbReference type="Gene3D" id="1.10.287.130">
    <property type="match status" value="1"/>
</dbReference>
<keyword evidence="5" id="KW-0597">Phosphoprotein</keyword>
<dbReference type="InterPro" id="IPR005467">
    <property type="entry name" value="His_kinase_dom"/>
</dbReference>
<comment type="caution">
    <text evidence="16">The sequence shown here is derived from an EMBL/GenBank/DDBJ whole genome shotgun (WGS) entry which is preliminary data.</text>
</comment>
<evidence type="ECO:0000256" key="1">
    <source>
        <dbReference type="ARBA" id="ARBA00000085"/>
    </source>
</evidence>
<evidence type="ECO:0000256" key="6">
    <source>
        <dbReference type="ARBA" id="ARBA00022679"/>
    </source>
</evidence>